<organism evidence="2 3">
    <name type="scientific">Sinimarinibacterium flocculans</name>
    <dbReference type="NCBI Taxonomy" id="985250"/>
    <lineage>
        <taxon>Bacteria</taxon>
        <taxon>Pseudomonadati</taxon>
        <taxon>Pseudomonadota</taxon>
        <taxon>Gammaproteobacteria</taxon>
        <taxon>Nevskiales</taxon>
        <taxon>Nevskiaceae</taxon>
        <taxon>Sinimarinibacterium</taxon>
    </lineage>
</organism>
<gene>
    <name evidence="2" type="ORF">C8D93_101349</name>
</gene>
<reference evidence="2 3" key="1">
    <citation type="submission" date="2018-04" db="EMBL/GenBank/DDBJ databases">
        <title>Genomic Encyclopedia of Type Strains, Phase IV (KMG-IV): sequencing the most valuable type-strain genomes for metagenomic binning, comparative biology and taxonomic classification.</title>
        <authorList>
            <person name="Goeker M."/>
        </authorList>
    </citation>
    <scope>NUCLEOTIDE SEQUENCE [LARGE SCALE GENOMIC DNA]</scope>
    <source>
        <strain evidence="2 3">DSM 104150</strain>
    </source>
</reference>
<dbReference type="Gene3D" id="3.30.1540.10">
    <property type="entry name" value="formyl-coa transferase, domain 3"/>
    <property type="match status" value="1"/>
</dbReference>
<dbReference type="PANTHER" id="PTHR48207:SF3">
    <property type="entry name" value="SUCCINATE--HYDROXYMETHYLGLUTARATE COA-TRANSFERASE"/>
    <property type="match status" value="1"/>
</dbReference>
<name>A0A318EKD3_9GAMM</name>
<accession>A0A318EKD3</accession>
<sequence length="400" mass="42785">MMPRDRGGPLAGVRVVELTKVWAGPYVGKLLAYLGAEVIRVESLGSLDVTRVYGVDDMNNAPGFQSVNPQKLSVQIDMKQPEGVKLILDLLAKSDMLVENLRPGAVRRLGLGYDVVKQSRPDIVYVSMGMYGSEGPLAYQTGYAPCFAALGGVSGRVGYENEPPSGMNVRYADSTFGAAAAYAATVALLHRRRSGQGQFIDVSAVESMTSMIGDELVGHAMGQVLRADGNRHPDMAPHGVYPCRDGEWISLAATTDAAWAALAGAMEQPALATDARFADLPARKAHESELDALIGAWTARRDAAQAAAWLQRHGIAAAKSQSSVDLVSDPHLWARGFYRELRQPDGSSKLTVGPSWKMTREAAIEDGAPHLGQHNAYVFAEILGLDAEEQSRLAAAGVAR</sequence>
<keyword evidence="3" id="KW-1185">Reference proteome</keyword>
<dbReference type="InterPro" id="IPR044855">
    <property type="entry name" value="CoA-Trfase_III_dom3_sf"/>
</dbReference>
<dbReference type="Gene3D" id="3.40.50.10540">
    <property type="entry name" value="Crotonobetainyl-coa:carnitine coa-transferase, domain 1"/>
    <property type="match status" value="1"/>
</dbReference>
<dbReference type="EMBL" id="QICN01000001">
    <property type="protein sequence ID" value="PXV71304.1"/>
    <property type="molecule type" value="Genomic_DNA"/>
</dbReference>
<proteinExistence type="predicted"/>
<dbReference type="InterPro" id="IPR050483">
    <property type="entry name" value="CoA-transferase_III_domain"/>
</dbReference>
<keyword evidence="1 2" id="KW-0808">Transferase</keyword>
<comment type="caution">
    <text evidence="2">The sequence shown here is derived from an EMBL/GenBank/DDBJ whole genome shotgun (WGS) entry which is preliminary data.</text>
</comment>
<dbReference type="Proteomes" id="UP000248330">
    <property type="component" value="Unassembled WGS sequence"/>
</dbReference>
<dbReference type="Pfam" id="PF02515">
    <property type="entry name" value="CoA_transf_3"/>
    <property type="match status" value="1"/>
</dbReference>
<dbReference type="RefSeq" id="WP_211307151.1">
    <property type="nucleotide sequence ID" value="NZ_CAKZQT010000007.1"/>
</dbReference>
<dbReference type="PANTHER" id="PTHR48207">
    <property type="entry name" value="SUCCINATE--HYDROXYMETHYLGLUTARATE COA-TRANSFERASE"/>
    <property type="match status" value="1"/>
</dbReference>
<protein>
    <submittedName>
        <fullName evidence="2">Crotonobetainyl-CoA:carnitine CoA-transferase CaiB-like acyl-CoA transferase</fullName>
    </submittedName>
</protein>
<evidence type="ECO:0000313" key="2">
    <source>
        <dbReference type="EMBL" id="PXV71304.1"/>
    </source>
</evidence>
<dbReference type="SUPFAM" id="SSF89796">
    <property type="entry name" value="CoA-transferase family III (CaiB/BaiF)"/>
    <property type="match status" value="1"/>
</dbReference>
<dbReference type="InterPro" id="IPR003673">
    <property type="entry name" value="CoA-Trfase_fam_III"/>
</dbReference>
<evidence type="ECO:0000313" key="3">
    <source>
        <dbReference type="Proteomes" id="UP000248330"/>
    </source>
</evidence>
<dbReference type="GO" id="GO:0008410">
    <property type="term" value="F:CoA-transferase activity"/>
    <property type="evidence" value="ECO:0007669"/>
    <property type="project" value="TreeGrafter"/>
</dbReference>
<dbReference type="AlphaFoldDB" id="A0A318EKD3"/>
<evidence type="ECO:0000256" key="1">
    <source>
        <dbReference type="ARBA" id="ARBA00022679"/>
    </source>
</evidence>
<dbReference type="InterPro" id="IPR023606">
    <property type="entry name" value="CoA-Trfase_III_dom_1_sf"/>
</dbReference>